<gene>
    <name evidence="2" type="ORF">OE229_03880</name>
</gene>
<evidence type="ECO:0000256" key="1">
    <source>
        <dbReference type="SAM" id="Phobius"/>
    </source>
</evidence>
<sequence length="124" mass="13534">MWRSSIDEVQRRPRGWWLLGLAFCFLVFLEVFVAIGSLPGMVVAQLEQYTPCASDTTLQCSYAVGETAQFLVPVLALVVAITTWVIGGSGAPTVRRRMLIPTIGLVVIVLIFVLGVVAINLSIR</sequence>
<feature type="transmembrane region" description="Helical" evidence="1">
    <location>
        <begin position="99"/>
        <end position="123"/>
    </location>
</feature>
<dbReference type="AlphaFoldDB" id="A0A9Q9PAR9"/>
<evidence type="ECO:0000313" key="2">
    <source>
        <dbReference type="EMBL" id="UYC81611.1"/>
    </source>
</evidence>
<feature type="transmembrane region" description="Helical" evidence="1">
    <location>
        <begin position="68"/>
        <end position="87"/>
    </location>
</feature>
<dbReference type="RefSeq" id="WP_262139817.1">
    <property type="nucleotide sequence ID" value="NZ_CP106879.1"/>
</dbReference>
<dbReference type="EMBL" id="CP106879">
    <property type="protein sequence ID" value="UYC81611.1"/>
    <property type="molecule type" value="Genomic_DNA"/>
</dbReference>
<proteinExistence type="predicted"/>
<evidence type="ECO:0000313" key="3">
    <source>
        <dbReference type="Proteomes" id="UP001062223"/>
    </source>
</evidence>
<protein>
    <submittedName>
        <fullName evidence="2">Uncharacterized protein</fullName>
    </submittedName>
</protein>
<keyword evidence="1" id="KW-1133">Transmembrane helix</keyword>
<organism evidence="2 3">
    <name type="scientific">Curtobacterium poinsettiae</name>
    <dbReference type="NCBI Taxonomy" id="159612"/>
    <lineage>
        <taxon>Bacteria</taxon>
        <taxon>Bacillati</taxon>
        <taxon>Actinomycetota</taxon>
        <taxon>Actinomycetes</taxon>
        <taxon>Micrococcales</taxon>
        <taxon>Microbacteriaceae</taxon>
        <taxon>Curtobacterium</taxon>
    </lineage>
</organism>
<feature type="transmembrane region" description="Helical" evidence="1">
    <location>
        <begin position="16"/>
        <end position="38"/>
    </location>
</feature>
<dbReference type="Proteomes" id="UP001062223">
    <property type="component" value="Chromosome"/>
</dbReference>
<accession>A0A9Q9PAR9</accession>
<keyword evidence="1" id="KW-0472">Membrane</keyword>
<reference evidence="2" key="1">
    <citation type="submission" date="2022-09" db="EMBL/GenBank/DDBJ databases">
        <title>Taxonomy of Curtobacterium flaccumfaciens.</title>
        <authorList>
            <person name="Osdaghi E."/>
            <person name="Taghavi S.M."/>
            <person name="Hamidizade M."/>
            <person name="Abachi H."/>
            <person name="Fazliarab A."/>
            <person name="Baeyen S."/>
            <person name="Portier P."/>
            <person name="Van Vaerenbergh J."/>
            <person name="Jacques M.-A."/>
        </authorList>
    </citation>
    <scope>NUCLEOTIDE SEQUENCE</scope>
    <source>
        <strain evidence="2">AGQB46</strain>
    </source>
</reference>
<dbReference type="KEGG" id="cpoi:OE229_03880"/>
<name>A0A9Q9PAR9_9MICO</name>
<keyword evidence="1" id="KW-0812">Transmembrane</keyword>